<dbReference type="EC" id="2.8.1.7" evidence="3"/>
<dbReference type="InterPro" id="IPR015424">
    <property type="entry name" value="PyrdxlP-dep_Trfase"/>
</dbReference>
<evidence type="ECO:0000256" key="1">
    <source>
        <dbReference type="ARBA" id="ARBA00022898"/>
    </source>
</evidence>
<dbReference type="InterPro" id="IPR000192">
    <property type="entry name" value="Aminotrans_V_dom"/>
</dbReference>
<dbReference type="Gene3D" id="3.90.1150.10">
    <property type="entry name" value="Aspartate Aminotransferase, domain 1"/>
    <property type="match status" value="1"/>
</dbReference>
<dbReference type="Gene3D" id="3.40.640.10">
    <property type="entry name" value="Type I PLP-dependent aspartate aminotransferase-like (Major domain)"/>
    <property type="match status" value="1"/>
</dbReference>
<keyword evidence="1" id="KW-0663">Pyridoxal phosphate</keyword>
<keyword evidence="3" id="KW-0808">Transferase</keyword>
<organism evidence="3 4">
    <name type="scientific">Cedecea neteri</name>
    <dbReference type="NCBI Taxonomy" id="158822"/>
    <lineage>
        <taxon>Bacteria</taxon>
        <taxon>Pseudomonadati</taxon>
        <taxon>Pseudomonadota</taxon>
        <taxon>Gammaproteobacteria</taxon>
        <taxon>Enterobacterales</taxon>
        <taxon>Enterobacteriaceae</taxon>
        <taxon>Cedecea</taxon>
    </lineage>
</organism>
<dbReference type="AlphaFoldDB" id="A0A2X3JAK2"/>
<protein>
    <submittedName>
        <fullName evidence="3">Cysteine desulfurase</fullName>
        <ecNumber evidence="3">2.8.1.7</ecNumber>
    </submittedName>
</protein>
<feature type="domain" description="Aminotransferase class V" evidence="2">
    <location>
        <begin position="26"/>
        <end position="71"/>
    </location>
</feature>
<accession>A0A2X3JAK2</accession>
<gene>
    <name evidence="3" type="primary">sufS_1</name>
    <name evidence="3" type="ORF">NCTC12120_06141</name>
</gene>
<evidence type="ECO:0000259" key="2">
    <source>
        <dbReference type="Pfam" id="PF00266"/>
    </source>
</evidence>
<dbReference type="InterPro" id="IPR015422">
    <property type="entry name" value="PyrdxlP-dep_Trfase_small"/>
</dbReference>
<reference evidence="3 4" key="1">
    <citation type="submission" date="2018-06" db="EMBL/GenBank/DDBJ databases">
        <authorList>
            <consortium name="Pathogen Informatics"/>
            <person name="Doyle S."/>
        </authorList>
    </citation>
    <scope>NUCLEOTIDE SEQUENCE [LARGE SCALE GENOMIC DNA]</scope>
    <source>
        <strain evidence="3 4">NCTC12120</strain>
    </source>
</reference>
<dbReference type="SUPFAM" id="SSF53383">
    <property type="entry name" value="PLP-dependent transferases"/>
    <property type="match status" value="1"/>
</dbReference>
<dbReference type="InterPro" id="IPR015421">
    <property type="entry name" value="PyrdxlP-dep_Trfase_major"/>
</dbReference>
<dbReference type="GO" id="GO:0031071">
    <property type="term" value="F:cysteine desulfurase activity"/>
    <property type="evidence" value="ECO:0007669"/>
    <property type="project" value="UniProtKB-EC"/>
</dbReference>
<dbReference type="Proteomes" id="UP000251197">
    <property type="component" value="Unassembled WGS sequence"/>
</dbReference>
<name>A0A2X3JAK2_9ENTR</name>
<proteinExistence type="predicted"/>
<dbReference type="Pfam" id="PF00266">
    <property type="entry name" value="Aminotran_5"/>
    <property type="match status" value="1"/>
</dbReference>
<sequence length="73" mass="8113">MSFSIEQVRADFPILSREVNGQPLAYLDSAASAQKPQQVINAELEFYHHGYAAVHRGIHTLSAEATTLMEKRA</sequence>
<dbReference type="EMBL" id="UAVU01000010">
    <property type="protein sequence ID" value="SQC93031.1"/>
    <property type="molecule type" value="Genomic_DNA"/>
</dbReference>
<evidence type="ECO:0000313" key="3">
    <source>
        <dbReference type="EMBL" id="SQC93031.1"/>
    </source>
</evidence>
<evidence type="ECO:0000313" key="4">
    <source>
        <dbReference type="Proteomes" id="UP000251197"/>
    </source>
</evidence>